<evidence type="ECO:0000256" key="3">
    <source>
        <dbReference type="ARBA" id="ARBA00023315"/>
    </source>
</evidence>
<keyword evidence="2" id="KW-0808">Transferase</keyword>
<reference evidence="5 6" key="1">
    <citation type="submission" date="2023-01" db="EMBL/GenBank/DDBJ databases">
        <authorList>
            <person name="Kreplak J."/>
        </authorList>
    </citation>
    <scope>NUCLEOTIDE SEQUENCE [LARGE SCALE GENOMIC DNA]</scope>
</reference>
<keyword evidence="3" id="KW-0012">Acyltransferase</keyword>
<comment type="similarity">
    <text evidence="1">Belongs to the plant acyltransferase family.</text>
</comment>
<feature type="region of interest" description="Disordered" evidence="4">
    <location>
        <begin position="1"/>
        <end position="20"/>
    </location>
</feature>
<protein>
    <submittedName>
        <fullName evidence="5">Uncharacterized protein</fullName>
    </submittedName>
</protein>
<dbReference type="Proteomes" id="UP001157006">
    <property type="component" value="Chromosome 4"/>
</dbReference>
<dbReference type="Pfam" id="PF02458">
    <property type="entry name" value="Transferase"/>
    <property type="match status" value="1"/>
</dbReference>
<feature type="compositionally biased region" description="Polar residues" evidence="4">
    <location>
        <begin position="1"/>
        <end position="18"/>
    </location>
</feature>
<accession>A0AAV1ACJ4</accession>
<proteinExistence type="inferred from homology"/>
<dbReference type="Gene3D" id="3.30.559.10">
    <property type="entry name" value="Chloramphenicol acetyltransferase-like domain"/>
    <property type="match status" value="2"/>
</dbReference>
<dbReference type="PANTHER" id="PTHR31623">
    <property type="entry name" value="F21J9.9"/>
    <property type="match status" value="1"/>
</dbReference>
<keyword evidence="6" id="KW-1185">Reference proteome</keyword>
<gene>
    <name evidence="5" type="ORF">VFH_IV008080</name>
</gene>
<evidence type="ECO:0000256" key="1">
    <source>
        <dbReference type="ARBA" id="ARBA00009861"/>
    </source>
</evidence>
<dbReference type="GO" id="GO:0016746">
    <property type="term" value="F:acyltransferase activity"/>
    <property type="evidence" value="ECO:0007669"/>
    <property type="project" value="UniProtKB-KW"/>
</dbReference>
<evidence type="ECO:0000256" key="4">
    <source>
        <dbReference type="SAM" id="MobiDB-lite"/>
    </source>
</evidence>
<dbReference type="InterPro" id="IPR023213">
    <property type="entry name" value="CAT-like_dom_sf"/>
</dbReference>
<evidence type="ECO:0000313" key="5">
    <source>
        <dbReference type="EMBL" id="CAI8606808.1"/>
    </source>
</evidence>
<evidence type="ECO:0000256" key="2">
    <source>
        <dbReference type="ARBA" id="ARBA00022679"/>
    </source>
</evidence>
<evidence type="ECO:0000313" key="6">
    <source>
        <dbReference type="Proteomes" id="UP001157006"/>
    </source>
</evidence>
<name>A0AAV1ACJ4_VICFA</name>
<sequence>MEINVTSTQTIKPSSPTSNEHKTYKLCLFDVFQLNTYFPLILFYRKTNYMQEFSNVSTRLNDSLSKTLTIFYPLCGRRNDIFSIDCNDEGAIYMEASINMEMEEFLSPPKLELINELLPCEPCKTHPYNEILPQILVQVNIFKCGGIAIGLCNLHTILDAYSCSLFLKTWTSICNGSMDEICEPSFSISSSIFPPRNTSGVREGVLNINKDLEIELECSTKRFLFDNKSINELKEISSKNDEIETKLHTTYKVLSSFICKHMIVACMKETCDASKRQVVVLHVVDMRRRMGEGLLQNSIGNLLWPAMVVCENVKKDTKISDMVRILGDGIGKVNEELYLKLKNDPSFLWSDECGELMLEGMENKNPISFVFTSWGNMGFKEMDFGWGKPLWIAQRGGTKETIPNTVVLMETCEGFEAWVTMAEKHLDDLENDVEFNRFAMLNPNINFNSVDI</sequence>
<dbReference type="EMBL" id="OX451739">
    <property type="protein sequence ID" value="CAI8606808.1"/>
    <property type="molecule type" value="Genomic_DNA"/>
</dbReference>
<dbReference type="AlphaFoldDB" id="A0AAV1ACJ4"/>
<organism evidence="5 6">
    <name type="scientific">Vicia faba</name>
    <name type="common">Broad bean</name>
    <name type="synonym">Faba vulgaris</name>
    <dbReference type="NCBI Taxonomy" id="3906"/>
    <lineage>
        <taxon>Eukaryota</taxon>
        <taxon>Viridiplantae</taxon>
        <taxon>Streptophyta</taxon>
        <taxon>Embryophyta</taxon>
        <taxon>Tracheophyta</taxon>
        <taxon>Spermatophyta</taxon>
        <taxon>Magnoliopsida</taxon>
        <taxon>eudicotyledons</taxon>
        <taxon>Gunneridae</taxon>
        <taxon>Pentapetalae</taxon>
        <taxon>rosids</taxon>
        <taxon>fabids</taxon>
        <taxon>Fabales</taxon>
        <taxon>Fabaceae</taxon>
        <taxon>Papilionoideae</taxon>
        <taxon>50 kb inversion clade</taxon>
        <taxon>NPAAA clade</taxon>
        <taxon>Hologalegina</taxon>
        <taxon>IRL clade</taxon>
        <taxon>Fabeae</taxon>
        <taxon>Vicia</taxon>
    </lineage>
</organism>
<dbReference type="PANTHER" id="PTHR31623:SF24">
    <property type="entry name" value="HXXXD-TYPE ACYL-TRANSFERASE FAMILY PROTEIN"/>
    <property type="match status" value="1"/>
</dbReference>